<gene>
    <name evidence="18" type="primary">lpdA</name>
    <name evidence="18" type="ORF">FAP39_11880</name>
</gene>
<feature type="binding site" evidence="14">
    <location>
        <begin position="424"/>
        <end position="427"/>
    </location>
    <ligand>
        <name>FAD</name>
        <dbReference type="ChEBI" id="CHEBI:57692"/>
    </ligand>
</feature>
<evidence type="ECO:0000259" key="17">
    <source>
        <dbReference type="PROSITE" id="PS50968"/>
    </source>
</evidence>
<evidence type="ECO:0000256" key="11">
    <source>
        <dbReference type="ARBA" id="ARBA00023284"/>
    </source>
</evidence>
<evidence type="ECO:0000256" key="1">
    <source>
        <dbReference type="ARBA" id="ARBA00001938"/>
    </source>
</evidence>
<dbReference type="InterPro" id="IPR016156">
    <property type="entry name" value="FAD/NAD-linked_Rdtase_dimer_sf"/>
</dbReference>
<dbReference type="PROSITE" id="PS00189">
    <property type="entry name" value="LIPOYL"/>
    <property type="match status" value="1"/>
</dbReference>
<dbReference type="InterPro" id="IPR001100">
    <property type="entry name" value="Pyr_nuc-diS_OxRdtase"/>
</dbReference>
<dbReference type="InterPro" id="IPR004099">
    <property type="entry name" value="Pyr_nucl-diS_OxRdtase_dimer"/>
</dbReference>
<dbReference type="Gene3D" id="3.30.390.30">
    <property type="match status" value="1"/>
</dbReference>
<evidence type="ECO:0000256" key="9">
    <source>
        <dbReference type="ARBA" id="ARBA00023027"/>
    </source>
</evidence>
<keyword evidence="7 14" id="KW-0274">FAD</keyword>
<dbReference type="PROSITE" id="PS50968">
    <property type="entry name" value="BIOTINYL_LIPOYL"/>
    <property type="match status" value="1"/>
</dbReference>
<comment type="catalytic activity">
    <reaction evidence="12 16">
        <text>N(6)-[(R)-dihydrolipoyl]-L-lysyl-[protein] + NAD(+) = N(6)-[(R)-lipoyl]-L-lysyl-[protein] + NADH + H(+)</text>
        <dbReference type="Rhea" id="RHEA:15045"/>
        <dbReference type="Rhea" id="RHEA-COMP:10474"/>
        <dbReference type="Rhea" id="RHEA-COMP:10475"/>
        <dbReference type="ChEBI" id="CHEBI:15378"/>
        <dbReference type="ChEBI" id="CHEBI:57540"/>
        <dbReference type="ChEBI" id="CHEBI:57945"/>
        <dbReference type="ChEBI" id="CHEBI:83099"/>
        <dbReference type="ChEBI" id="CHEBI:83100"/>
        <dbReference type="EC" id="1.8.1.4"/>
    </reaction>
</comment>
<dbReference type="FunFam" id="3.30.390.30:FF:000001">
    <property type="entry name" value="Dihydrolipoyl dehydrogenase"/>
    <property type="match status" value="1"/>
</dbReference>
<keyword evidence="8 16" id="KW-0560">Oxidoreductase</keyword>
<protein>
    <recommendedName>
        <fullName evidence="4 16">Dihydrolipoyl dehydrogenase</fullName>
        <ecNumber evidence="3 16">1.8.1.4</ecNumber>
    </recommendedName>
</protein>
<feature type="binding site" evidence="14">
    <location>
        <position position="377"/>
    </location>
    <ligand>
        <name>NAD(+)</name>
        <dbReference type="ChEBI" id="CHEBI:57540"/>
    </ligand>
</feature>
<evidence type="ECO:0000256" key="5">
    <source>
        <dbReference type="ARBA" id="ARBA00022630"/>
    </source>
</evidence>
<evidence type="ECO:0000313" key="18">
    <source>
        <dbReference type="EMBL" id="TKZ19290.1"/>
    </source>
</evidence>
<keyword evidence="5 16" id="KW-0285">Flavoprotein</keyword>
<evidence type="ECO:0000256" key="14">
    <source>
        <dbReference type="PIRSR" id="PIRSR000350-3"/>
    </source>
</evidence>
<feature type="binding site" evidence="14">
    <location>
        <position position="158"/>
    </location>
    <ligand>
        <name>FAD</name>
        <dbReference type="ChEBI" id="CHEBI:57692"/>
    </ligand>
</feature>
<dbReference type="Pfam" id="PF00364">
    <property type="entry name" value="Biotin_lipoyl"/>
    <property type="match status" value="1"/>
</dbReference>
<feature type="disulfide bond" description="Redox-active" evidence="15">
    <location>
        <begin position="149"/>
        <end position="154"/>
    </location>
</feature>
<keyword evidence="9 14" id="KW-0520">NAD</keyword>
<dbReference type="InterPro" id="IPR023753">
    <property type="entry name" value="FAD/NAD-binding_dom"/>
</dbReference>
<dbReference type="PROSITE" id="PS00076">
    <property type="entry name" value="PYRIDINE_REDOX_1"/>
    <property type="match status" value="1"/>
</dbReference>
<dbReference type="EC" id="1.8.1.4" evidence="3 16"/>
<dbReference type="SUPFAM" id="SSF51230">
    <property type="entry name" value="Single hybrid motif"/>
    <property type="match status" value="1"/>
</dbReference>
<keyword evidence="14" id="KW-0547">Nucleotide-binding</keyword>
<dbReference type="PRINTS" id="PR00411">
    <property type="entry name" value="PNDRDTASEI"/>
</dbReference>
<organism evidence="18 19">
    <name type="scientific">Shimia litoralis</name>
    <dbReference type="NCBI Taxonomy" id="420403"/>
    <lineage>
        <taxon>Bacteria</taxon>
        <taxon>Pseudomonadati</taxon>
        <taxon>Pseudomonadota</taxon>
        <taxon>Alphaproteobacteria</taxon>
        <taxon>Rhodobacterales</taxon>
        <taxon>Roseobacteraceae</taxon>
    </lineage>
</organism>
<dbReference type="Pfam" id="PF07992">
    <property type="entry name" value="Pyr_redox_2"/>
    <property type="match status" value="1"/>
</dbReference>
<evidence type="ECO:0000256" key="16">
    <source>
        <dbReference type="RuleBase" id="RU003692"/>
    </source>
</evidence>
<evidence type="ECO:0000256" key="3">
    <source>
        <dbReference type="ARBA" id="ARBA00012608"/>
    </source>
</evidence>
<dbReference type="EMBL" id="SULI01000014">
    <property type="protein sequence ID" value="TKZ19290.1"/>
    <property type="molecule type" value="Genomic_DNA"/>
</dbReference>
<evidence type="ECO:0000256" key="10">
    <source>
        <dbReference type="ARBA" id="ARBA00023157"/>
    </source>
</evidence>
<evidence type="ECO:0000256" key="13">
    <source>
        <dbReference type="PIRSR" id="PIRSR000350-2"/>
    </source>
</evidence>
<dbReference type="FunFam" id="2.40.50.100:FF:000009">
    <property type="entry name" value="Acetyltransferase component of pyruvate dehydrogenase complex"/>
    <property type="match status" value="1"/>
</dbReference>
<comment type="cofactor">
    <cofactor evidence="1">
        <name>(R)-lipoate</name>
        <dbReference type="ChEBI" id="CHEBI:83088"/>
    </cofactor>
</comment>
<feature type="domain" description="Lipoyl-binding" evidence="17">
    <location>
        <begin position="1"/>
        <end position="74"/>
    </location>
</feature>
<dbReference type="Gene3D" id="3.50.50.60">
    <property type="entry name" value="FAD/NAD(P)-binding domain"/>
    <property type="match status" value="2"/>
</dbReference>
<dbReference type="GO" id="GO:0050660">
    <property type="term" value="F:flavin adenine dinucleotide binding"/>
    <property type="evidence" value="ECO:0007669"/>
    <property type="project" value="InterPro"/>
</dbReference>
<dbReference type="NCBIfam" id="TIGR01350">
    <property type="entry name" value="lipoamide_DH"/>
    <property type="match status" value="1"/>
</dbReference>
<dbReference type="InterPro" id="IPR000089">
    <property type="entry name" value="Biotin_lipoyl"/>
</dbReference>
<keyword evidence="10" id="KW-1015">Disulfide bond</keyword>
<dbReference type="GO" id="GO:0006103">
    <property type="term" value="P:2-oxoglutarate metabolic process"/>
    <property type="evidence" value="ECO:0007669"/>
    <property type="project" value="TreeGrafter"/>
</dbReference>
<comment type="similarity">
    <text evidence="2 16">Belongs to the class-I pyridine nucleotide-disulfide oxidoreductase family.</text>
</comment>
<dbReference type="InterPro" id="IPR012999">
    <property type="entry name" value="Pyr_OxRdtase_I_AS"/>
</dbReference>
<feature type="binding site" evidence="14">
    <location>
        <position position="418"/>
    </location>
    <ligand>
        <name>FAD</name>
        <dbReference type="ChEBI" id="CHEBI:57692"/>
    </ligand>
</feature>
<dbReference type="CDD" id="cd06849">
    <property type="entry name" value="lipoyl_domain"/>
    <property type="match status" value="1"/>
</dbReference>
<dbReference type="Pfam" id="PF02852">
    <property type="entry name" value="Pyr_redox_dim"/>
    <property type="match status" value="1"/>
</dbReference>
<keyword evidence="11 16" id="KW-0676">Redox-active center</keyword>
<dbReference type="InterPro" id="IPR036188">
    <property type="entry name" value="FAD/NAD-bd_sf"/>
</dbReference>
<evidence type="ECO:0000256" key="6">
    <source>
        <dbReference type="ARBA" id="ARBA00022823"/>
    </source>
</evidence>
<evidence type="ECO:0000256" key="12">
    <source>
        <dbReference type="ARBA" id="ARBA00049187"/>
    </source>
</evidence>
<keyword evidence="6" id="KW-0450">Lipoyl</keyword>
<evidence type="ECO:0000256" key="8">
    <source>
        <dbReference type="ARBA" id="ARBA00023002"/>
    </source>
</evidence>
<dbReference type="PIRSF" id="PIRSF000350">
    <property type="entry name" value="Mercury_reductase_MerA"/>
    <property type="match status" value="1"/>
</dbReference>
<feature type="binding site" evidence="14">
    <location>
        <position position="221"/>
    </location>
    <ligand>
        <name>FAD</name>
        <dbReference type="ChEBI" id="CHEBI:57692"/>
    </ligand>
</feature>
<keyword evidence="19" id="KW-1185">Reference proteome</keyword>
<dbReference type="AlphaFoldDB" id="A0A4U7N0Z5"/>
<dbReference type="OrthoDB" id="9776382at2"/>
<comment type="miscellaneous">
    <text evidence="16">The active site is a redox-active disulfide bond.</text>
</comment>
<dbReference type="PANTHER" id="PTHR22912:SF160">
    <property type="entry name" value="DIHYDROLIPOYL DEHYDROGENASE"/>
    <property type="match status" value="1"/>
</dbReference>
<dbReference type="InterPro" id="IPR011053">
    <property type="entry name" value="Single_hybrid_motif"/>
</dbReference>
<feature type="binding site" evidence="14">
    <location>
        <begin position="286"/>
        <end position="293"/>
    </location>
    <ligand>
        <name>NAD(+)</name>
        <dbReference type="ChEBI" id="CHEBI:57540"/>
    </ligand>
</feature>
<name>A0A4U7N0Z5_9RHOB</name>
<evidence type="ECO:0000256" key="4">
    <source>
        <dbReference type="ARBA" id="ARBA00016961"/>
    </source>
</evidence>
<dbReference type="RefSeq" id="WP_138016620.1">
    <property type="nucleotide sequence ID" value="NZ_SULI01000014.1"/>
</dbReference>
<evidence type="ECO:0000256" key="15">
    <source>
        <dbReference type="PIRSR" id="PIRSR000350-4"/>
    </source>
</evidence>
<reference evidence="18 19" key="1">
    <citation type="submission" date="2019-04" db="EMBL/GenBank/DDBJ databases">
        <title>Genome sequence of Pelagicola litoralis CL-ES2.</title>
        <authorList>
            <person name="Cao J."/>
        </authorList>
    </citation>
    <scope>NUCLEOTIDE SEQUENCE [LARGE SCALE GENOMIC DNA]</scope>
    <source>
        <strain evidence="18 19">CL-ES2</strain>
    </source>
</reference>
<evidence type="ECO:0000256" key="7">
    <source>
        <dbReference type="ARBA" id="ARBA00022827"/>
    </source>
</evidence>
<comment type="cofactor">
    <cofactor evidence="14 16">
        <name>FAD</name>
        <dbReference type="ChEBI" id="CHEBI:57692"/>
    </cofactor>
    <text evidence="14 16">Binds 1 FAD per subunit.</text>
</comment>
<comment type="caution">
    <text evidence="18">The sequence shown here is derived from an EMBL/GenBank/DDBJ whole genome shotgun (WGS) entry which is preliminary data.</text>
</comment>
<feature type="active site" description="Proton acceptor" evidence="13">
    <location>
        <position position="550"/>
    </location>
</feature>
<dbReference type="GO" id="GO:0004148">
    <property type="term" value="F:dihydrolipoyl dehydrogenase (NADH) activity"/>
    <property type="evidence" value="ECO:0007669"/>
    <property type="project" value="UniProtKB-EC"/>
</dbReference>
<dbReference type="InterPro" id="IPR003016">
    <property type="entry name" value="2-oxoA_DH_lipoyl-BS"/>
</dbReference>
<proteinExistence type="inferred from homology"/>
<accession>A0A4U7N0Z5</accession>
<sequence>MDIKVPDIGDFAEVPVVSILVSVGDTVAAEDPLIELESDKATMEVPSPAAGVVKEIKVAEGDNVSEGTLIMILEGADAAEPAVEAATSAAPAAPQAIAATGTATAAGDIHAEVVVLGSGPGGYTAAFRAADLGKSVVLIEKDASLGGVCLNVGCIPSKAMLHAAKVITEAEEMGAHGITFAKPEINIDTLRDWKSSVVTKLTGGLAGLAKGRKVTVVNEYGSFTGPNMIEVQGEDAAKTVSFDQCIIAAGSEPVTLPFIPHDDPRVIDSTGALELADVPARMLVLGGGIIGLEMATVYDALGTDVTIVELMDQIIPGADKDIVKPLHNRIKGRYENILLKTKVTAVEALDDGLKVTFEDDKGQTSTDTFDKLLVAVGRRPNGAKVNAAAAGVAVDERGFIAVDNQQRTGVPHIFAIGDVVGQPMLAHKAVHEGKVAAEVCAGHKRFFDARVIPSVAYTDPEVAWVGLTEAQAKADGVKLGKGVFPWAASGRSLSLGRSEGITKLIFDKDTDRVIGAGIVGPNAGDLIAEVALAIEMGADAVDLGHTIHPHPTLSETVNFAAEMFEGTITDLIPSKKR</sequence>
<dbReference type="Proteomes" id="UP000306575">
    <property type="component" value="Unassembled WGS sequence"/>
</dbReference>
<dbReference type="InterPro" id="IPR006258">
    <property type="entry name" value="Lipoamide_DH"/>
</dbReference>
<dbReference type="PRINTS" id="PR00368">
    <property type="entry name" value="FADPNR"/>
</dbReference>
<evidence type="ECO:0000313" key="19">
    <source>
        <dbReference type="Proteomes" id="UP000306575"/>
    </source>
</evidence>
<dbReference type="Gene3D" id="2.40.50.100">
    <property type="match status" value="1"/>
</dbReference>
<feature type="binding site" evidence="14">
    <location>
        <position position="309"/>
    </location>
    <ligand>
        <name>NAD(+)</name>
        <dbReference type="ChEBI" id="CHEBI:57540"/>
    </ligand>
</feature>
<dbReference type="PANTHER" id="PTHR22912">
    <property type="entry name" value="DISULFIDE OXIDOREDUCTASE"/>
    <property type="match status" value="1"/>
</dbReference>
<dbReference type="SUPFAM" id="SSF55424">
    <property type="entry name" value="FAD/NAD-linked reductases, dimerisation (C-terminal) domain"/>
    <property type="match status" value="1"/>
</dbReference>
<dbReference type="InterPro" id="IPR050151">
    <property type="entry name" value="Class-I_Pyr_Nuc-Dis_Oxidored"/>
</dbReference>
<evidence type="ECO:0000256" key="2">
    <source>
        <dbReference type="ARBA" id="ARBA00007532"/>
    </source>
</evidence>
<dbReference type="SUPFAM" id="SSF51905">
    <property type="entry name" value="FAD/NAD(P)-binding domain"/>
    <property type="match status" value="1"/>
</dbReference>